<accession>A0A0B6WWT6</accession>
<reference evidence="1 2" key="1">
    <citation type="submission" date="2013-12" db="EMBL/GenBank/DDBJ databases">
        <authorList>
            <person name="Stott M."/>
        </authorList>
    </citation>
    <scope>NUCLEOTIDE SEQUENCE [LARGE SCALE GENOMIC DNA]</scope>
    <source>
        <strain evidence="1 2">K22</strain>
    </source>
</reference>
<protein>
    <recommendedName>
        <fullName evidence="3">Glycogen debranching enzyme</fullName>
    </recommendedName>
</protein>
<dbReference type="AlphaFoldDB" id="A0A0B6WWT6"/>
<dbReference type="Proteomes" id="UP000031518">
    <property type="component" value="Unassembled WGS sequence"/>
</dbReference>
<evidence type="ECO:0000313" key="2">
    <source>
        <dbReference type="Proteomes" id="UP000031518"/>
    </source>
</evidence>
<reference evidence="1 2" key="2">
    <citation type="submission" date="2015-01" db="EMBL/GenBank/DDBJ databases">
        <title>Complete genome sequence of Pyrinomonas methylaliphatogenes type strain K22T.</title>
        <authorList>
            <person name="Lee K.C.Y."/>
            <person name="Power J.F."/>
            <person name="Dunfield P.F."/>
            <person name="Morgan X.C."/>
            <person name="Huttenhower C."/>
            <person name="Stott M.B."/>
        </authorList>
    </citation>
    <scope>NUCLEOTIDE SEQUENCE [LARGE SCALE GENOMIC DNA]</scope>
    <source>
        <strain evidence="1 2">K22</strain>
    </source>
</reference>
<dbReference type="EMBL" id="CBXV010000003">
    <property type="protein sequence ID" value="CDM64759.1"/>
    <property type="molecule type" value="Genomic_DNA"/>
</dbReference>
<evidence type="ECO:0000313" key="1">
    <source>
        <dbReference type="EMBL" id="CDM64759.1"/>
    </source>
</evidence>
<dbReference type="InterPro" id="IPR008928">
    <property type="entry name" value="6-hairpin_glycosidase_sf"/>
</dbReference>
<dbReference type="STRING" id="454194.PYK22_00754"/>
<organism evidence="1 2">
    <name type="scientific">Pyrinomonas methylaliphatogenes</name>
    <dbReference type="NCBI Taxonomy" id="454194"/>
    <lineage>
        <taxon>Bacteria</taxon>
        <taxon>Pseudomonadati</taxon>
        <taxon>Acidobacteriota</taxon>
        <taxon>Blastocatellia</taxon>
        <taxon>Blastocatellales</taxon>
        <taxon>Pyrinomonadaceae</taxon>
        <taxon>Pyrinomonas</taxon>
    </lineage>
</organism>
<dbReference type="InterPro" id="IPR012341">
    <property type="entry name" value="6hp_glycosidase-like_sf"/>
</dbReference>
<dbReference type="SUPFAM" id="SSF48208">
    <property type="entry name" value="Six-hairpin glycosidases"/>
    <property type="match status" value="1"/>
</dbReference>
<proteinExistence type="predicted"/>
<gene>
    <name evidence="1" type="ORF">PYK22_00754</name>
</gene>
<name>A0A0B6WWT6_9BACT</name>
<dbReference type="Gene3D" id="1.50.10.10">
    <property type="match status" value="1"/>
</dbReference>
<dbReference type="GO" id="GO:0005975">
    <property type="term" value="P:carbohydrate metabolic process"/>
    <property type="evidence" value="ECO:0007669"/>
    <property type="project" value="InterPro"/>
</dbReference>
<evidence type="ECO:0008006" key="3">
    <source>
        <dbReference type="Google" id="ProtNLM"/>
    </source>
</evidence>
<keyword evidence="2" id="KW-1185">Reference proteome</keyword>
<sequence length="718" mass="80296">MPLLADASSFQRRSAKDAHAAAIPTVEDLRSVAMVHRFGDLFNLPGLTNQWGCAQAAFDPVGIRNISFPPYAQGEQNTAPAGATGEIVTGFLYVDGEYFASLGLPIEFVWRPDRIERRARYRDFQLSSAMIVPFERMAVAVAFTVENIGRARQGLELRLGLRGGVTKSVAPWDQAYSPGEFDNEHLVDTERGAILFKSRRTAAYAMQGAYPRADEVRPAWLVYRLNLAPGERRTITFVNAIGGDERAVRRSFDELAHNFEREAVRVRKEWDEELASAFTPNNARFSGHLPTLVTSEGAIRRLYHMAAMSALFFKRTTPHSIYGRTYVTLAPRYWQTTTFLWDISLSAMLLAMLDPAVLRRMIETWMQLDVHKHFGTEYLTGAGVGPWYSVNDFAMCRMAREYLRWSGDRAWLDKRVAGERVIDRLIAYARHWRALDVNGHGLADYGGISNLLEAVSNYVHEVASLNAANVYNLRFAAELLAARGETGQARAMSAEAVDLVRRVLELYVPGEGIWRCRLPDGSYHEVRHCYDFGTVLTSIGDDLSSQQKSEMVQFFRRELQTPTWMRALSTRDTDVTFSIRPDHQWTGAYAAWPALALSALYRAGRADLAVEWMRGLASSAGQGPIAQAHFAETAFAPEAGGGARKAPSDPPYINDWACVSGCAYLEPIVESLFGIRAGLFGEISAEPNFASFDPRAELRNLPYQGKLYLASRRGLERI</sequence>